<accession>A0A9Q3BUL5</accession>
<feature type="region of interest" description="Disordered" evidence="1">
    <location>
        <begin position="1"/>
        <end position="23"/>
    </location>
</feature>
<dbReference type="AlphaFoldDB" id="A0A9Q3BUL5"/>
<name>A0A9Q3BUL5_9BASI</name>
<dbReference type="Proteomes" id="UP000765509">
    <property type="component" value="Unassembled WGS sequence"/>
</dbReference>
<evidence type="ECO:0000313" key="2">
    <source>
        <dbReference type="EMBL" id="MBW0472694.1"/>
    </source>
</evidence>
<dbReference type="EMBL" id="AVOT02003170">
    <property type="protein sequence ID" value="MBW0472694.1"/>
    <property type="molecule type" value="Genomic_DNA"/>
</dbReference>
<reference evidence="2" key="1">
    <citation type="submission" date="2021-03" db="EMBL/GenBank/DDBJ databases">
        <title>Draft genome sequence of rust myrtle Austropuccinia psidii MF-1, a brazilian biotype.</title>
        <authorList>
            <person name="Quecine M.C."/>
            <person name="Pachon D.M.R."/>
            <person name="Bonatelli M.L."/>
            <person name="Correr F.H."/>
            <person name="Franceschini L.M."/>
            <person name="Leite T.F."/>
            <person name="Margarido G.R.A."/>
            <person name="Almeida C.A."/>
            <person name="Ferrarezi J.A."/>
            <person name="Labate C.A."/>
        </authorList>
    </citation>
    <scope>NUCLEOTIDE SEQUENCE</scope>
    <source>
        <strain evidence="2">MF-1</strain>
    </source>
</reference>
<organism evidence="2 3">
    <name type="scientific">Austropuccinia psidii MF-1</name>
    <dbReference type="NCBI Taxonomy" id="1389203"/>
    <lineage>
        <taxon>Eukaryota</taxon>
        <taxon>Fungi</taxon>
        <taxon>Dikarya</taxon>
        <taxon>Basidiomycota</taxon>
        <taxon>Pucciniomycotina</taxon>
        <taxon>Pucciniomycetes</taxon>
        <taxon>Pucciniales</taxon>
        <taxon>Sphaerophragmiaceae</taxon>
        <taxon>Austropuccinia</taxon>
    </lineage>
</organism>
<evidence type="ECO:0000256" key="1">
    <source>
        <dbReference type="SAM" id="MobiDB-lite"/>
    </source>
</evidence>
<keyword evidence="3" id="KW-1185">Reference proteome</keyword>
<gene>
    <name evidence="2" type="ORF">O181_012409</name>
</gene>
<protein>
    <submittedName>
        <fullName evidence="2">Uncharacterized protein</fullName>
    </submittedName>
</protein>
<proteinExistence type="predicted"/>
<evidence type="ECO:0000313" key="3">
    <source>
        <dbReference type="Proteomes" id="UP000765509"/>
    </source>
</evidence>
<sequence length="157" mass="17657">MRPRKSFSKAQRCARPSQHPDQKWFQHAKTKKNTIVLVLQRSFALFKKLGIEAKELEGLLAQAACHAPATLDQATFDQLVPAAILLKGKEKPSLTFVGQVILNVSQTRPDTKQPTLPFVYKMSDPPESTSVYPWPKSPYRGWKMTSNSDIRHPQSSG</sequence>
<comment type="caution">
    <text evidence="2">The sequence shown here is derived from an EMBL/GenBank/DDBJ whole genome shotgun (WGS) entry which is preliminary data.</text>
</comment>